<dbReference type="AlphaFoldDB" id="A0AA36C6L6"/>
<evidence type="ECO:0000256" key="1">
    <source>
        <dbReference type="SAM" id="SignalP"/>
    </source>
</evidence>
<sequence>MRSLLIFALLTVSVVPWMPLPLLWSQKQKKDTCKDYCMGKFISDQTNFDFQAADWEICVCPVAQQSGSWFQSQCYNNCFDRCLNTMGACAWNQALNLNYKGRCCINTKNNATLKNYCFNNQTGLCYQT</sequence>
<reference evidence="2" key="1">
    <citation type="submission" date="2023-06" db="EMBL/GenBank/DDBJ databases">
        <authorList>
            <person name="Delattre M."/>
        </authorList>
    </citation>
    <scope>NUCLEOTIDE SEQUENCE</scope>
    <source>
        <strain evidence="2">AF72</strain>
    </source>
</reference>
<evidence type="ECO:0000313" key="4">
    <source>
        <dbReference type="Proteomes" id="UP001177023"/>
    </source>
</evidence>
<evidence type="ECO:0000313" key="2">
    <source>
        <dbReference type="EMBL" id="CAJ0559125.1"/>
    </source>
</evidence>
<dbReference type="EMBL" id="CATQJA010000311">
    <property type="protein sequence ID" value="CAJ0559125.1"/>
    <property type="molecule type" value="Genomic_DNA"/>
</dbReference>
<feature type="non-terminal residue" evidence="2">
    <location>
        <position position="128"/>
    </location>
</feature>
<feature type="chain" id="PRO_5041588868" evidence="1">
    <location>
        <begin position="26"/>
        <end position="128"/>
    </location>
</feature>
<accession>A0AA36C6L6</accession>
<feature type="signal peptide" evidence="1">
    <location>
        <begin position="1"/>
        <end position="25"/>
    </location>
</feature>
<keyword evidence="4" id="KW-1185">Reference proteome</keyword>
<comment type="caution">
    <text evidence="2">The sequence shown here is derived from an EMBL/GenBank/DDBJ whole genome shotgun (WGS) entry which is preliminary data.</text>
</comment>
<gene>
    <name evidence="2" type="ORF">MSPICULIGERA_LOCUS1174</name>
    <name evidence="3" type="ORF">MSPICULIGERA_LOCUS23174</name>
</gene>
<name>A0AA36C6L6_9BILA</name>
<dbReference type="Proteomes" id="UP001177023">
    <property type="component" value="Unassembled WGS sequence"/>
</dbReference>
<proteinExistence type="predicted"/>
<protein>
    <submittedName>
        <fullName evidence="2">Uncharacterized protein</fullName>
    </submittedName>
</protein>
<keyword evidence="1" id="KW-0732">Signal</keyword>
<evidence type="ECO:0000313" key="3">
    <source>
        <dbReference type="EMBL" id="CAJ0585143.1"/>
    </source>
</evidence>
<organism evidence="2 4">
    <name type="scientific">Mesorhabditis spiculigera</name>
    <dbReference type="NCBI Taxonomy" id="96644"/>
    <lineage>
        <taxon>Eukaryota</taxon>
        <taxon>Metazoa</taxon>
        <taxon>Ecdysozoa</taxon>
        <taxon>Nematoda</taxon>
        <taxon>Chromadorea</taxon>
        <taxon>Rhabditida</taxon>
        <taxon>Rhabditina</taxon>
        <taxon>Rhabditomorpha</taxon>
        <taxon>Rhabditoidea</taxon>
        <taxon>Rhabditidae</taxon>
        <taxon>Mesorhabditinae</taxon>
        <taxon>Mesorhabditis</taxon>
    </lineage>
</organism>
<dbReference type="EMBL" id="CATQJA010002702">
    <property type="protein sequence ID" value="CAJ0585143.1"/>
    <property type="molecule type" value="Genomic_DNA"/>
</dbReference>